<comment type="caution">
    <text evidence="7">The sequence shown here is derived from an EMBL/GenBank/DDBJ whole genome shotgun (WGS) entry which is preliminary data.</text>
</comment>
<evidence type="ECO:0000256" key="1">
    <source>
        <dbReference type="ARBA" id="ARBA00022723"/>
    </source>
</evidence>
<proteinExistence type="predicted"/>
<evidence type="ECO:0000256" key="5">
    <source>
        <dbReference type="PROSITE-ProRule" id="PRU00309"/>
    </source>
</evidence>
<evidence type="ECO:0000313" key="7">
    <source>
        <dbReference type="EMBL" id="KAF0747940.1"/>
    </source>
</evidence>
<evidence type="ECO:0000256" key="4">
    <source>
        <dbReference type="ARBA" id="ARBA00023125"/>
    </source>
</evidence>
<dbReference type="OrthoDB" id="6620051at2759"/>
<keyword evidence="1" id="KW-0479">Metal-binding</keyword>
<dbReference type="GO" id="GO:0003677">
    <property type="term" value="F:DNA binding"/>
    <property type="evidence" value="ECO:0007669"/>
    <property type="project" value="UniProtKB-UniRule"/>
</dbReference>
<dbReference type="SMART" id="SM00980">
    <property type="entry name" value="THAP"/>
    <property type="match status" value="1"/>
</dbReference>
<accession>A0A6G0Y2Q5</accession>
<evidence type="ECO:0000256" key="2">
    <source>
        <dbReference type="ARBA" id="ARBA00022771"/>
    </source>
</evidence>
<keyword evidence="2 5" id="KW-0863">Zinc-finger</keyword>
<protein>
    <recommendedName>
        <fullName evidence="6">THAP-type domain-containing protein</fullName>
    </recommendedName>
</protein>
<dbReference type="AlphaFoldDB" id="A0A6G0Y2Q5"/>
<evidence type="ECO:0000313" key="8">
    <source>
        <dbReference type="Proteomes" id="UP000478052"/>
    </source>
</evidence>
<name>A0A6G0Y2Q5_APHCR</name>
<keyword evidence="3" id="KW-0862">Zinc</keyword>
<evidence type="ECO:0000259" key="6">
    <source>
        <dbReference type="PROSITE" id="PS50950"/>
    </source>
</evidence>
<feature type="domain" description="THAP-type" evidence="6">
    <location>
        <begin position="15"/>
        <end position="95"/>
    </location>
</feature>
<keyword evidence="4 5" id="KW-0238">DNA-binding</keyword>
<evidence type="ECO:0000256" key="3">
    <source>
        <dbReference type="ARBA" id="ARBA00022833"/>
    </source>
</evidence>
<dbReference type="PROSITE" id="PS50950">
    <property type="entry name" value="ZF_THAP"/>
    <property type="match status" value="1"/>
</dbReference>
<keyword evidence="8" id="KW-1185">Reference proteome</keyword>
<organism evidence="7 8">
    <name type="scientific">Aphis craccivora</name>
    <name type="common">Cowpea aphid</name>
    <dbReference type="NCBI Taxonomy" id="307492"/>
    <lineage>
        <taxon>Eukaryota</taxon>
        <taxon>Metazoa</taxon>
        <taxon>Ecdysozoa</taxon>
        <taxon>Arthropoda</taxon>
        <taxon>Hexapoda</taxon>
        <taxon>Insecta</taxon>
        <taxon>Pterygota</taxon>
        <taxon>Neoptera</taxon>
        <taxon>Paraneoptera</taxon>
        <taxon>Hemiptera</taxon>
        <taxon>Sternorrhyncha</taxon>
        <taxon>Aphidomorpha</taxon>
        <taxon>Aphidoidea</taxon>
        <taxon>Aphididae</taxon>
        <taxon>Aphidini</taxon>
        <taxon>Aphis</taxon>
        <taxon>Aphis</taxon>
    </lineage>
</organism>
<dbReference type="GO" id="GO:0008270">
    <property type="term" value="F:zinc ion binding"/>
    <property type="evidence" value="ECO:0007669"/>
    <property type="project" value="UniProtKB-KW"/>
</dbReference>
<dbReference type="SUPFAM" id="SSF57716">
    <property type="entry name" value="Glucocorticoid receptor-like (DNA-binding domain)"/>
    <property type="match status" value="1"/>
</dbReference>
<dbReference type="InterPro" id="IPR006612">
    <property type="entry name" value="THAP_Znf"/>
</dbReference>
<dbReference type="Proteomes" id="UP000478052">
    <property type="component" value="Unassembled WGS sequence"/>
</dbReference>
<reference evidence="7 8" key="1">
    <citation type="submission" date="2019-08" db="EMBL/GenBank/DDBJ databases">
        <title>Whole genome of Aphis craccivora.</title>
        <authorList>
            <person name="Voronova N.V."/>
            <person name="Shulinski R.S."/>
            <person name="Bandarenka Y.V."/>
            <person name="Zhorov D.G."/>
            <person name="Warner D."/>
        </authorList>
    </citation>
    <scope>NUCLEOTIDE SEQUENCE [LARGE SCALE GENOMIC DNA]</scope>
    <source>
        <strain evidence="7">180601</strain>
        <tissue evidence="7">Whole Body</tissue>
    </source>
</reference>
<gene>
    <name evidence="7" type="ORF">FWK35_00024914</name>
</gene>
<dbReference type="EMBL" id="VUJU01006661">
    <property type="protein sequence ID" value="KAF0747940.1"/>
    <property type="molecule type" value="Genomic_DNA"/>
</dbReference>
<sequence>MTKKRDGVVKVGKSEGGACVVNGSHSRNGITKHRFPKNDTPRFLVWVKRSGNRKLLNMAHEKIYESYVMCDLHFDSSCHSPGTKKLNHNSTPTLLLPESSDEMSKMSYLDSSASTSLNTEGNASLFKACGHIPYTTANYLYLQEILTLEQKMNAEEYSKFVTKGYFTIRRTDKTWSVLRPNEFWYVNLSSNVSEQHVELRDSRISRDDSDVEKILEWFSFNYPLPNSNCVLSIATGISGNDNVNCHKAYEIGLDLVNTMVGNNFQDIKLKRSSKITTLASITVDKDINSIVSIFNNPNSSHEEIAKNGIKCFLYLYGASENETSLNNQRYKLFTQCATKNKINLASIFPTEEAVRQHLYNIYMQVPLWLGQLKNPEDWGWIFQNNILSPVTALKAPAPDQLLKCTRITCNCIKGCGKNCGCRNAGLKCSIICARHCKGQWCTNSIEIEVDYTEDCILEELLDETVEKKEVYET</sequence>
<dbReference type="Pfam" id="PF05485">
    <property type="entry name" value="THAP"/>
    <property type="match status" value="1"/>
</dbReference>